<gene>
    <name evidence="8" type="primary">PALM2AKAP2</name>
</gene>
<protein>
    <submittedName>
        <fullName evidence="8">PALM2 and AKAP2 fusion</fullName>
    </submittedName>
</protein>
<feature type="region of interest" description="Disordered" evidence="7">
    <location>
        <begin position="616"/>
        <end position="703"/>
    </location>
</feature>
<feature type="region of interest" description="Disordered" evidence="7">
    <location>
        <begin position="1"/>
        <end position="35"/>
    </location>
</feature>
<keyword evidence="3" id="KW-0597">Phosphoprotein</keyword>
<evidence type="ECO:0000256" key="6">
    <source>
        <dbReference type="ARBA" id="ARBA00023288"/>
    </source>
</evidence>
<sequence>KTSSQIPENESELKKERDRHSANFLDPTCAPTRKERKMEIEVPLSESQNLTLVTSADAADNQGDFFPSVTSHNGFEVRHESLDSDVAKEIRYLDEVLEANCYESTMENSFNGTSSPEPSTITVDGSGPSISVSDDSATTGHEVIVVGRKQSHFTEHQETTKAENQPSRLNGLSSEEPKEDNLKAPHSPSSSISSRRSSGDGETALTIIRKEAKFELRAFHEEKKPSKLFDEEDDKDKFRVRKVRPSEEVAELERERRELIKSQAVKKNPSIATKWWNPPLEKSIEEQLDQEHLESHKKYQERKQKKQEVAPLPTSPNLQPCPFLPSETTSIKKDIVTEQIDFSAARKQFLMMENTSQSNSQVGPKRSVTPTLYSAKPFVKMSEPIEADRPVASVTMSDPATACGETLHVEANEVTIVKAQKVRYIPEEGQVSTQEASLEQMKGLSNVTGDDSKSEQVSKPWADDGDFTYAKAVLTMVKDEDISDHFSKSVIVSPHAEELDSGLDELSLRSQDTTVLETLSNDFSMDNISDSGASNDTMNTYHDNSLGDFSQPQTPQAETPMDCRTESISKSFSDHGFYPVPAVYPDTVLTEEQLEYHAGILVQNAIQQAISEQNNKTNMDVPKNFEKQIGPGKQQEEVKSPQPSERQASGFEPPQVSSPVQEKRDIVPKKSVEKDLELKESGHSQHPPIPEASQSSTAEENRQEFSYFSKYSQAAELRSTASVLAAQETEVTVGPFKLRSRKQRTLCMIEEEIRAAQEREEELKKQRQNLKSMPSPVRKTASTLPTRTIHPGKTAPGKV</sequence>
<feature type="compositionally biased region" description="Basic and acidic residues" evidence="7">
    <location>
        <begin position="661"/>
        <end position="683"/>
    </location>
</feature>
<evidence type="ECO:0000256" key="7">
    <source>
        <dbReference type="SAM" id="MobiDB-lite"/>
    </source>
</evidence>
<dbReference type="PANTHER" id="PTHR10498:SF10">
    <property type="entry name" value="PALM2 AND AKAP2 FUSION-RELATED"/>
    <property type="match status" value="1"/>
</dbReference>
<feature type="compositionally biased region" description="Polar residues" evidence="7">
    <location>
        <begin position="162"/>
        <end position="173"/>
    </location>
</feature>
<dbReference type="GO" id="GO:0005886">
    <property type="term" value="C:plasma membrane"/>
    <property type="evidence" value="ECO:0007669"/>
    <property type="project" value="UniProtKB-SubCell"/>
</dbReference>
<keyword evidence="4" id="KW-0175">Coiled coil</keyword>
<feature type="compositionally biased region" description="Polar residues" evidence="7">
    <location>
        <begin position="106"/>
        <end position="139"/>
    </location>
</feature>
<dbReference type="Proteomes" id="UP000008672">
    <property type="component" value="Unassembled WGS sequence"/>
</dbReference>
<reference evidence="8" key="2">
    <citation type="submission" date="2025-08" db="UniProtKB">
        <authorList>
            <consortium name="Ensembl"/>
        </authorList>
    </citation>
    <scope>IDENTIFICATION</scope>
</reference>
<dbReference type="EMBL" id="AFYH01048425">
    <property type="status" value="NOT_ANNOTATED_CDS"/>
    <property type="molecule type" value="Genomic_DNA"/>
</dbReference>
<dbReference type="STRING" id="7897.ENSLACP00000017558"/>
<feature type="compositionally biased region" description="Low complexity" evidence="7">
    <location>
        <begin position="187"/>
        <end position="196"/>
    </location>
</feature>
<feature type="compositionally biased region" description="Basic and acidic residues" evidence="7">
    <location>
        <begin position="11"/>
        <end position="21"/>
    </location>
</feature>
<name>H3B6N7_LATCH</name>
<dbReference type="PANTHER" id="PTHR10498">
    <property type="entry name" value="PARALEMMIN-RELATED"/>
    <property type="match status" value="1"/>
</dbReference>
<feature type="region of interest" description="Disordered" evidence="7">
    <location>
        <begin position="294"/>
        <end position="324"/>
    </location>
</feature>
<keyword evidence="9" id="KW-1185">Reference proteome</keyword>
<evidence type="ECO:0000313" key="8">
    <source>
        <dbReference type="Ensembl" id="ENSLACP00000017558.1"/>
    </source>
</evidence>
<keyword evidence="6" id="KW-0449">Lipoprotein</keyword>
<dbReference type="HOGENOM" id="CLU_007780_0_0_1"/>
<evidence type="ECO:0000256" key="1">
    <source>
        <dbReference type="ARBA" id="ARBA00004342"/>
    </source>
</evidence>
<dbReference type="Bgee" id="ENSLACG00000015466">
    <property type="expression patterns" value="Expressed in pelvic fin and 3 other cell types or tissues"/>
</dbReference>
<evidence type="ECO:0000313" key="9">
    <source>
        <dbReference type="Proteomes" id="UP000008672"/>
    </source>
</evidence>
<comment type="subcellular location">
    <subcellularLocation>
        <location evidence="1">Cell membrane</location>
        <topology evidence="1">Lipid-anchor</topology>
        <orientation evidence="1">Cytoplasmic side</orientation>
    </subcellularLocation>
</comment>
<dbReference type="GeneTree" id="ENSGT00930000151059"/>
<evidence type="ECO:0000256" key="3">
    <source>
        <dbReference type="ARBA" id="ARBA00022553"/>
    </source>
</evidence>
<dbReference type="InParanoid" id="H3B6N7"/>
<feature type="region of interest" description="Disordered" evidence="7">
    <location>
        <begin position="106"/>
        <end position="204"/>
    </location>
</feature>
<reference evidence="8" key="3">
    <citation type="submission" date="2025-09" db="UniProtKB">
        <authorList>
            <consortium name="Ensembl"/>
        </authorList>
    </citation>
    <scope>IDENTIFICATION</scope>
</reference>
<reference evidence="9" key="1">
    <citation type="submission" date="2011-08" db="EMBL/GenBank/DDBJ databases">
        <title>The draft genome of Latimeria chalumnae.</title>
        <authorList>
            <person name="Di Palma F."/>
            <person name="Alfoldi J."/>
            <person name="Johnson J."/>
            <person name="Berlin A."/>
            <person name="Gnerre S."/>
            <person name="Jaffe D."/>
            <person name="MacCallum I."/>
            <person name="Young S."/>
            <person name="Walker B.J."/>
            <person name="Lander E."/>
            <person name="Lindblad-Toh K."/>
        </authorList>
    </citation>
    <scope>NUCLEOTIDE SEQUENCE [LARGE SCALE GENOMIC DNA]</scope>
    <source>
        <strain evidence="9">Wild caught</strain>
    </source>
</reference>
<proteinExistence type="predicted"/>
<accession>H3B6N7</accession>
<evidence type="ECO:0000256" key="2">
    <source>
        <dbReference type="ARBA" id="ARBA00022475"/>
    </source>
</evidence>
<feature type="compositionally biased region" description="Polar residues" evidence="7">
    <location>
        <begin position="692"/>
        <end position="703"/>
    </location>
</feature>
<dbReference type="Ensembl" id="ENSLACT00000017688.1">
    <property type="protein sequence ID" value="ENSLACP00000017558.1"/>
    <property type="gene ID" value="ENSLACG00000015466.1"/>
</dbReference>
<dbReference type="AlphaFoldDB" id="H3B6N7"/>
<evidence type="ECO:0000256" key="4">
    <source>
        <dbReference type="ARBA" id="ARBA00023054"/>
    </source>
</evidence>
<feature type="compositionally biased region" description="Basic and acidic residues" evidence="7">
    <location>
        <begin position="294"/>
        <end position="308"/>
    </location>
</feature>
<feature type="region of interest" description="Disordered" evidence="7">
    <location>
        <begin position="761"/>
        <end position="799"/>
    </location>
</feature>
<dbReference type="eggNOG" id="ENOG502QR7I">
    <property type="taxonomic scope" value="Eukaryota"/>
</dbReference>
<organism evidence="8 9">
    <name type="scientific">Latimeria chalumnae</name>
    <name type="common">Coelacanth</name>
    <dbReference type="NCBI Taxonomy" id="7897"/>
    <lineage>
        <taxon>Eukaryota</taxon>
        <taxon>Metazoa</taxon>
        <taxon>Chordata</taxon>
        <taxon>Craniata</taxon>
        <taxon>Vertebrata</taxon>
        <taxon>Euteleostomi</taxon>
        <taxon>Coelacanthiformes</taxon>
        <taxon>Coelacanthidae</taxon>
        <taxon>Latimeria</taxon>
    </lineage>
</organism>
<dbReference type="OMA" id="HPSFHPE"/>
<keyword evidence="2" id="KW-1003">Cell membrane</keyword>
<dbReference type="FunCoup" id="H3B6N7">
    <property type="interactions" value="388"/>
</dbReference>
<evidence type="ECO:0000256" key="5">
    <source>
        <dbReference type="ARBA" id="ARBA00023136"/>
    </source>
</evidence>
<keyword evidence="5" id="KW-0472">Membrane</keyword>
<feature type="compositionally biased region" description="Basic and acidic residues" evidence="7">
    <location>
        <begin position="152"/>
        <end position="161"/>
    </location>
</feature>